<dbReference type="AlphaFoldDB" id="A0AAW9DQ52"/>
<dbReference type="Proteomes" id="UP001279553">
    <property type="component" value="Unassembled WGS sequence"/>
</dbReference>
<sequence>MTADATRQRRLAEAADAWERGRRAIETGDLTAARLWLERVSRIAPQDPRPRYECALVIAALDAPDAGAALRASALECDHAPAWIALARHAARRNDFASAADALARLLSRHVIDPSPDFTDFLTRTAATAGYPGWIAMSGTAIVMRGEEARFEADGRPVDRLPHDLGSVASLRATIAGADMLGSPLDLGRMRRLVGIVAAAGGGLAGWVVRPAAPETAPDLHLIDRCGVTRMIRPRAVLEPVAASGFLPRHGFRLGAARLSGLAPPFRIVGSEGQIVAGTPIDPALHNLPAAVVRPRSRTVAMPGTRAPLVAVMPVYRDEAATRIALESAVAAAPEMPIIVIDDASPDPALAHWLRAEAVAGRIVLRRQRHNRGFPAAANAGFRLARRLVPGCDILLLNADIELPPGAPARLQAALYAGDDIASATPLSNEATILSYPDRSGSNPVPDRAALDRIDRLARRVNGSAVVTIPTAIGFCMAIRHDALRAVGGFDVALFAQGYAEENDWCRRAVALGFRNVAVPGVFVAHHGGVSFGAAGSALCARNLELLERRHPGYHALIEAHHAADPLRRVRFRLDRARFRAEVGVGPSVILVSHDHGGGIARIVTARMSALRAAGVCPILIQPDFSDPGSRARGIGTARLTDRAASAYPNLCYRLPAQFASLIAVLRAANPDYVEFHHMLGHDPSLLDLPAALGIPAEFVVHDYAHFCKRVNLIGPARRYCGEPDVAACASCLAEAGSELTDPIGPAGLVARSSAQLRGARRVSVPCEDTARRLRRHFPGISVTVTPWEDDRAPVSLRNPPATGARLIAVVGGIGPAKGYDVLLDCARDAAARDLPLRFVLIGTSERDPTLIETGRVMITGAYAEGEAAMLIARSGAHLGFLPSIWPETWCFALGEMWRGGLYAAGFDLGAQAARIKATGRGFLLPLGLPAARINQTLLAWRPDLGNLNNRLQPPINDTFALANPNS</sequence>
<dbReference type="PANTHER" id="PTHR43179">
    <property type="entry name" value="RHAMNOSYLTRANSFERASE WBBL"/>
    <property type="match status" value="1"/>
</dbReference>
<dbReference type="Gene3D" id="1.25.40.10">
    <property type="entry name" value="Tetratricopeptide repeat domain"/>
    <property type="match status" value="1"/>
</dbReference>
<dbReference type="Pfam" id="PF00535">
    <property type="entry name" value="Glycos_transf_2"/>
    <property type="match status" value="1"/>
</dbReference>
<evidence type="ECO:0000256" key="3">
    <source>
        <dbReference type="ARBA" id="ARBA00022679"/>
    </source>
</evidence>
<keyword evidence="6" id="KW-1185">Reference proteome</keyword>
<dbReference type="InterPro" id="IPR029044">
    <property type="entry name" value="Nucleotide-diphossugar_trans"/>
</dbReference>
<dbReference type="Gene3D" id="3.40.50.2000">
    <property type="entry name" value="Glycogen Phosphorylase B"/>
    <property type="match status" value="1"/>
</dbReference>
<dbReference type="InterPro" id="IPR001173">
    <property type="entry name" value="Glyco_trans_2-like"/>
</dbReference>
<evidence type="ECO:0000259" key="4">
    <source>
        <dbReference type="Pfam" id="PF00535"/>
    </source>
</evidence>
<evidence type="ECO:0000256" key="1">
    <source>
        <dbReference type="ARBA" id="ARBA00006739"/>
    </source>
</evidence>
<dbReference type="RefSeq" id="WP_319613713.1">
    <property type="nucleotide sequence ID" value="NZ_JAWXYB010000018.1"/>
</dbReference>
<keyword evidence="3 5" id="KW-0808">Transferase</keyword>
<evidence type="ECO:0000256" key="2">
    <source>
        <dbReference type="ARBA" id="ARBA00022676"/>
    </source>
</evidence>
<dbReference type="GO" id="GO:0016757">
    <property type="term" value="F:glycosyltransferase activity"/>
    <property type="evidence" value="ECO:0007669"/>
    <property type="project" value="UniProtKB-KW"/>
</dbReference>
<dbReference type="EMBL" id="JAWXYB010000018">
    <property type="protein sequence ID" value="MDX5930782.1"/>
    <property type="molecule type" value="Genomic_DNA"/>
</dbReference>
<comment type="caution">
    <text evidence="5">The sequence shown here is derived from an EMBL/GenBank/DDBJ whole genome shotgun (WGS) entry which is preliminary data.</text>
</comment>
<dbReference type="EC" id="2.4.-.-" evidence="5"/>
<dbReference type="SUPFAM" id="SSF53448">
    <property type="entry name" value="Nucleotide-diphospho-sugar transferases"/>
    <property type="match status" value="1"/>
</dbReference>
<evidence type="ECO:0000313" key="5">
    <source>
        <dbReference type="EMBL" id="MDX5930782.1"/>
    </source>
</evidence>
<evidence type="ECO:0000313" key="6">
    <source>
        <dbReference type="Proteomes" id="UP001279553"/>
    </source>
</evidence>
<feature type="domain" description="Glycosyltransferase 2-like" evidence="4">
    <location>
        <begin position="312"/>
        <end position="486"/>
    </location>
</feature>
<proteinExistence type="inferred from homology"/>
<keyword evidence="2 5" id="KW-0328">Glycosyltransferase</keyword>
<reference evidence="5 6" key="1">
    <citation type="submission" date="2023-11" db="EMBL/GenBank/DDBJ databases">
        <title>MicrobeMod: A computational toolkit for identifying prokaryotic methylation and restriction-modification with nanopore sequencing.</title>
        <authorList>
            <person name="Crits-Christoph A."/>
            <person name="Kang S.C."/>
            <person name="Lee H."/>
            <person name="Ostrov N."/>
        </authorList>
    </citation>
    <scope>NUCLEOTIDE SEQUENCE [LARGE SCALE GENOMIC DNA]</scope>
    <source>
        <strain evidence="5 6">DSMZ 700</strain>
    </source>
</reference>
<protein>
    <submittedName>
        <fullName evidence="5">Glycosyltransferase</fullName>
        <ecNumber evidence="5">2.4.-.-</ecNumber>
    </submittedName>
</protein>
<dbReference type="InterPro" id="IPR011990">
    <property type="entry name" value="TPR-like_helical_dom_sf"/>
</dbReference>
<accession>A0AAW9DQ52</accession>
<name>A0AAW9DQ52_ACIAO</name>
<dbReference type="SUPFAM" id="SSF53756">
    <property type="entry name" value="UDP-Glycosyltransferase/glycogen phosphorylase"/>
    <property type="match status" value="1"/>
</dbReference>
<dbReference type="PANTHER" id="PTHR43179:SF12">
    <property type="entry name" value="GALACTOFURANOSYLTRANSFERASE GLFT2"/>
    <property type="match status" value="1"/>
</dbReference>
<dbReference type="SUPFAM" id="SSF48452">
    <property type="entry name" value="TPR-like"/>
    <property type="match status" value="1"/>
</dbReference>
<comment type="similarity">
    <text evidence="1">Belongs to the glycosyltransferase 2 family.</text>
</comment>
<dbReference type="Gene3D" id="3.90.550.10">
    <property type="entry name" value="Spore Coat Polysaccharide Biosynthesis Protein SpsA, Chain A"/>
    <property type="match status" value="1"/>
</dbReference>
<organism evidence="5 6">
    <name type="scientific">Acidiphilium acidophilum</name>
    <name type="common">Thiobacillus acidophilus</name>
    <dbReference type="NCBI Taxonomy" id="76588"/>
    <lineage>
        <taxon>Bacteria</taxon>
        <taxon>Pseudomonadati</taxon>
        <taxon>Pseudomonadota</taxon>
        <taxon>Alphaproteobacteria</taxon>
        <taxon>Acetobacterales</taxon>
        <taxon>Acidocellaceae</taxon>
        <taxon>Acidiphilium</taxon>
    </lineage>
</organism>
<gene>
    <name evidence="5" type="ORF">SIL87_08415</name>
</gene>